<reference evidence="3" key="1">
    <citation type="submission" date="2016-11" db="UniProtKB">
        <authorList>
            <consortium name="WormBaseParasite"/>
        </authorList>
    </citation>
    <scope>IDENTIFICATION</scope>
</reference>
<evidence type="ECO:0000313" key="3">
    <source>
        <dbReference type="WBParaSite" id="L893_g9686.t1"/>
    </source>
</evidence>
<evidence type="ECO:0000313" key="2">
    <source>
        <dbReference type="Proteomes" id="UP000095287"/>
    </source>
</evidence>
<dbReference type="Proteomes" id="UP000095287">
    <property type="component" value="Unplaced"/>
</dbReference>
<dbReference type="AlphaFoldDB" id="A0A1I8AUP3"/>
<keyword evidence="1" id="KW-0732">Signal</keyword>
<dbReference type="WBParaSite" id="L893_g9686.t1">
    <property type="protein sequence ID" value="L893_g9686.t1"/>
    <property type="gene ID" value="L893_g9686"/>
</dbReference>
<sequence>MTVASLLSLSLVLFISKTVASTNCYHCTSQLKTNGDDSSRTTMRVFLNEMYNVPPASPLCGDSSDLEFPSLPTTQCGKGRCIKLTMVSGGGQSTCDRL</sequence>
<proteinExistence type="predicted"/>
<feature type="signal peptide" evidence="1">
    <location>
        <begin position="1"/>
        <end position="20"/>
    </location>
</feature>
<evidence type="ECO:0000256" key="1">
    <source>
        <dbReference type="SAM" id="SignalP"/>
    </source>
</evidence>
<feature type="chain" id="PRO_5009315111" evidence="1">
    <location>
        <begin position="21"/>
        <end position="98"/>
    </location>
</feature>
<protein>
    <submittedName>
        <fullName evidence="3">Protein quiver</fullName>
    </submittedName>
</protein>
<keyword evidence="2" id="KW-1185">Reference proteome</keyword>
<organism evidence="2 3">
    <name type="scientific">Steinernema glaseri</name>
    <dbReference type="NCBI Taxonomy" id="37863"/>
    <lineage>
        <taxon>Eukaryota</taxon>
        <taxon>Metazoa</taxon>
        <taxon>Ecdysozoa</taxon>
        <taxon>Nematoda</taxon>
        <taxon>Chromadorea</taxon>
        <taxon>Rhabditida</taxon>
        <taxon>Tylenchina</taxon>
        <taxon>Panagrolaimomorpha</taxon>
        <taxon>Strongyloidoidea</taxon>
        <taxon>Steinernematidae</taxon>
        <taxon>Steinernema</taxon>
    </lineage>
</organism>
<name>A0A1I8AUP3_9BILA</name>
<accession>A0A1I8AUP3</accession>